<dbReference type="InterPro" id="IPR043519">
    <property type="entry name" value="NT_sf"/>
</dbReference>
<dbReference type="GO" id="GO:0042256">
    <property type="term" value="P:cytosolic ribosome assembly"/>
    <property type="evidence" value="ECO:0007669"/>
    <property type="project" value="UniProtKB-UniRule"/>
</dbReference>
<dbReference type="GO" id="GO:0005737">
    <property type="term" value="C:cytoplasm"/>
    <property type="evidence" value="ECO:0007669"/>
    <property type="project" value="UniProtKB-SubCell"/>
</dbReference>
<dbReference type="GO" id="GO:0043023">
    <property type="term" value="F:ribosomal large subunit binding"/>
    <property type="evidence" value="ECO:0007669"/>
    <property type="project" value="TreeGrafter"/>
</dbReference>
<dbReference type="Pfam" id="PF02410">
    <property type="entry name" value="RsfS"/>
    <property type="match status" value="1"/>
</dbReference>
<keyword evidence="2" id="KW-0810">Translation regulation</keyword>
<dbReference type="SUPFAM" id="SSF81301">
    <property type="entry name" value="Nucleotidyltransferase"/>
    <property type="match status" value="1"/>
</dbReference>
<protein>
    <recommendedName>
        <fullName evidence="2">Ribosomal silencing factor RsfS</fullName>
    </recommendedName>
</protein>
<dbReference type="NCBIfam" id="TIGR00090">
    <property type="entry name" value="rsfS_iojap_ybeB"/>
    <property type="match status" value="1"/>
</dbReference>
<evidence type="ECO:0000313" key="3">
    <source>
        <dbReference type="EMBL" id="EEG78124.1"/>
    </source>
</evidence>
<dbReference type="STRING" id="555088.DealDRAFT_1001"/>
<comment type="subunit">
    <text evidence="2">Interacts with ribosomal protein uL14 (rplN).</text>
</comment>
<comment type="subcellular location">
    <subcellularLocation>
        <location evidence="2">Cytoplasm</location>
    </subcellularLocation>
</comment>
<evidence type="ECO:0000313" key="4">
    <source>
        <dbReference type="Proteomes" id="UP000006443"/>
    </source>
</evidence>
<comment type="caution">
    <text evidence="3">The sequence shown here is derived from an EMBL/GenBank/DDBJ whole genome shotgun (WGS) entry which is preliminary data.</text>
</comment>
<sequence>MPQDVEKLVNLVEEAAEEKKANDITILDVGKVSVVADYFVIASGGSRTQVYAIADNIMEKMKEAGYDLLHREGYNEGVWVLLDYGDIVVHIFQPEERSFYNLERLWSHAPRAGNNSPDNNVDNEL</sequence>
<dbReference type="Proteomes" id="UP000006443">
    <property type="component" value="Unassembled WGS sequence"/>
</dbReference>
<dbReference type="GO" id="GO:0090071">
    <property type="term" value="P:negative regulation of ribosome biogenesis"/>
    <property type="evidence" value="ECO:0007669"/>
    <property type="project" value="UniProtKB-UniRule"/>
</dbReference>
<organism evidence="3 4">
    <name type="scientific">Dethiobacter alkaliphilus AHT 1</name>
    <dbReference type="NCBI Taxonomy" id="555088"/>
    <lineage>
        <taxon>Bacteria</taxon>
        <taxon>Bacillati</taxon>
        <taxon>Bacillota</taxon>
        <taxon>Dethiobacteria</taxon>
        <taxon>Dethiobacterales</taxon>
        <taxon>Dethiobacteraceae</taxon>
        <taxon>Dethiobacter</taxon>
    </lineage>
</organism>
<comment type="similarity">
    <text evidence="1 2">Belongs to the Iojap/RsfS family.</text>
</comment>
<evidence type="ECO:0000256" key="2">
    <source>
        <dbReference type="HAMAP-Rule" id="MF_01477"/>
    </source>
</evidence>
<keyword evidence="2" id="KW-0678">Repressor</keyword>
<dbReference type="Gene3D" id="3.30.460.10">
    <property type="entry name" value="Beta Polymerase, domain 2"/>
    <property type="match status" value="1"/>
</dbReference>
<keyword evidence="2" id="KW-0963">Cytoplasm</keyword>
<dbReference type="AlphaFoldDB" id="C0GEU2"/>
<gene>
    <name evidence="2" type="primary">rsfS</name>
    <name evidence="3" type="ORF">DealDRAFT_1001</name>
</gene>
<comment type="function">
    <text evidence="2">Functions as a ribosomal silencing factor. Interacts with ribosomal protein uL14 (rplN), blocking formation of intersubunit bridge B8. Prevents association of the 30S and 50S ribosomal subunits and the formation of functional ribosomes, thus repressing translation.</text>
</comment>
<dbReference type="EMBL" id="ACJM01000004">
    <property type="protein sequence ID" value="EEG78124.1"/>
    <property type="molecule type" value="Genomic_DNA"/>
</dbReference>
<name>C0GEU2_DETAL</name>
<evidence type="ECO:0000256" key="1">
    <source>
        <dbReference type="ARBA" id="ARBA00010574"/>
    </source>
</evidence>
<dbReference type="PANTHER" id="PTHR21043:SF0">
    <property type="entry name" value="MITOCHONDRIAL ASSEMBLY OF RIBOSOMAL LARGE SUBUNIT PROTEIN 1"/>
    <property type="match status" value="1"/>
</dbReference>
<dbReference type="GO" id="GO:0017148">
    <property type="term" value="P:negative regulation of translation"/>
    <property type="evidence" value="ECO:0007669"/>
    <property type="project" value="UniProtKB-UniRule"/>
</dbReference>
<reference evidence="3 4" key="1">
    <citation type="submission" date="2009-02" db="EMBL/GenBank/DDBJ databases">
        <title>Sequencing of the draft genome and assembly of Dethiobacter alkaliphilus AHT 1.</title>
        <authorList>
            <consortium name="US DOE Joint Genome Institute (JGI-PGF)"/>
            <person name="Lucas S."/>
            <person name="Copeland A."/>
            <person name="Lapidus A."/>
            <person name="Glavina del Rio T."/>
            <person name="Dalin E."/>
            <person name="Tice H."/>
            <person name="Bruce D."/>
            <person name="Goodwin L."/>
            <person name="Pitluck S."/>
            <person name="Larimer F."/>
            <person name="Land M.L."/>
            <person name="Hauser L."/>
            <person name="Muyzer G."/>
        </authorList>
    </citation>
    <scope>NUCLEOTIDE SEQUENCE [LARGE SCALE GENOMIC DNA]</scope>
    <source>
        <strain evidence="3 4">AHT 1</strain>
    </source>
</reference>
<dbReference type="InterPro" id="IPR004394">
    <property type="entry name" value="Iojap/RsfS/C7orf30"/>
</dbReference>
<dbReference type="RefSeq" id="WP_008515438.1">
    <property type="nucleotide sequence ID" value="NZ_ACJM01000004.1"/>
</dbReference>
<dbReference type="OrthoDB" id="9793681at2"/>
<accession>C0GEU2</accession>
<dbReference type="HAMAP" id="MF_01477">
    <property type="entry name" value="Iojap_RsfS"/>
    <property type="match status" value="1"/>
</dbReference>
<dbReference type="PANTHER" id="PTHR21043">
    <property type="entry name" value="IOJAP SUPERFAMILY ORTHOLOG"/>
    <property type="match status" value="1"/>
</dbReference>
<dbReference type="eggNOG" id="COG0799">
    <property type="taxonomic scope" value="Bacteria"/>
</dbReference>
<proteinExistence type="inferred from homology"/>
<keyword evidence="4" id="KW-1185">Reference proteome</keyword>